<dbReference type="InterPro" id="IPR032135">
    <property type="entry name" value="DUF4817"/>
</dbReference>
<gene>
    <name evidence="2" type="ORF">CSKR_200685</name>
</gene>
<feature type="domain" description="DUF4817" evidence="1">
    <location>
        <begin position="23"/>
        <end position="74"/>
    </location>
</feature>
<evidence type="ECO:0000313" key="2">
    <source>
        <dbReference type="EMBL" id="KAG5448140.1"/>
    </source>
</evidence>
<reference evidence="2 3" key="1">
    <citation type="journal article" date="2018" name="Biotechnol. Adv.">
        <title>Improved genomic resources and new bioinformatic workflow for the carcinogenic parasite Clonorchis sinensis: Biotechnological implications.</title>
        <authorList>
            <person name="Wang D."/>
            <person name="Korhonen P.K."/>
            <person name="Gasser R.B."/>
            <person name="Young N.D."/>
        </authorList>
    </citation>
    <scope>NUCLEOTIDE SEQUENCE [LARGE SCALE GENOMIC DNA]</scope>
    <source>
        <strain evidence="2">Cs-k2</strain>
    </source>
</reference>
<proteinExistence type="predicted"/>
<organism evidence="2 3">
    <name type="scientific">Clonorchis sinensis</name>
    <name type="common">Chinese liver fluke</name>
    <dbReference type="NCBI Taxonomy" id="79923"/>
    <lineage>
        <taxon>Eukaryota</taxon>
        <taxon>Metazoa</taxon>
        <taxon>Spiralia</taxon>
        <taxon>Lophotrochozoa</taxon>
        <taxon>Platyhelminthes</taxon>
        <taxon>Trematoda</taxon>
        <taxon>Digenea</taxon>
        <taxon>Opisthorchiida</taxon>
        <taxon>Opisthorchiata</taxon>
        <taxon>Opisthorchiidae</taxon>
        <taxon>Clonorchis</taxon>
    </lineage>
</organism>
<sequence length="149" mass="16579">MNHIKELLCASVDIFSSTMDVSTRIEIVKLYYSLGESSTAALRDYNAKYGIIKDPFTVSTITRLIAKFESTGSVLDFPDKGRKSLSDERAPIVQNAVGQLQSQSTMASSSITPNQRASHYERVYLCMLQSYQKQLATPSCVKSLDPMPR</sequence>
<name>A0A8T1MG82_CLOSI</name>
<keyword evidence="3" id="KW-1185">Reference proteome</keyword>
<feature type="non-terminal residue" evidence="2">
    <location>
        <position position="149"/>
    </location>
</feature>
<dbReference type="OrthoDB" id="7994596at2759"/>
<dbReference type="AlphaFoldDB" id="A0A8T1MG82"/>
<comment type="caution">
    <text evidence="2">The sequence shown here is derived from an EMBL/GenBank/DDBJ whole genome shotgun (WGS) entry which is preliminary data.</text>
</comment>
<evidence type="ECO:0000259" key="1">
    <source>
        <dbReference type="Pfam" id="PF16087"/>
    </source>
</evidence>
<dbReference type="EMBL" id="NIRI02000042">
    <property type="protein sequence ID" value="KAG5448140.1"/>
    <property type="molecule type" value="Genomic_DNA"/>
</dbReference>
<dbReference type="Pfam" id="PF16087">
    <property type="entry name" value="DUF4817"/>
    <property type="match status" value="1"/>
</dbReference>
<reference evidence="2 3" key="2">
    <citation type="journal article" date="2021" name="Genomics">
        <title>High-quality reference genome for Clonorchis sinensis.</title>
        <authorList>
            <person name="Young N.D."/>
            <person name="Stroehlein A.J."/>
            <person name="Kinkar L."/>
            <person name="Wang T."/>
            <person name="Sohn W.M."/>
            <person name="Chang B.C.H."/>
            <person name="Kaur P."/>
            <person name="Weisz D."/>
            <person name="Dudchenko O."/>
            <person name="Aiden E.L."/>
            <person name="Korhonen P.K."/>
            <person name="Gasser R.B."/>
        </authorList>
    </citation>
    <scope>NUCLEOTIDE SEQUENCE [LARGE SCALE GENOMIC DNA]</scope>
    <source>
        <strain evidence="2">Cs-k2</strain>
    </source>
</reference>
<protein>
    <recommendedName>
        <fullName evidence="1">DUF4817 domain-containing protein</fullName>
    </recommendedName>
</protein>
<dbReference type="Proteomes" id="UP000286415">
    <property type="component" value="Unassembled WGS sequence"/>
</dbReference>
<accession>A0A8T1MG82</accession>
<evidence type="ECO:0000313" key="3">
    <source>
        <dbReference type="Proteomes" id="UP000286415"/>
    </source>
</evidence>